<proteinExistence type="predicted"/>
<dbReference type="Proteomes" id="UP000429523">
    <property type="component" value="Unassembled WGS sequence"/>
</dbReference>
<name>A0A6A3FJJ6_9STRA</name>
<protein>
    <submittedName>
        <fullName evidence="2">Uncharacterized protein</fullName>
    </submittedName>
</protein>
<feature type="compositionally biased region" description="Acidic residues" evidence="1">
    <location>
        <begin position="37"/>
        <end position="48"/>
    </location>
</feature>
<feature type="region of interest" description="Disordered" evidence="1">
    <location>
        <begin position="1"/>
        <end position="55"/>
    </location>
</feature>
<evidence type="ECO:0000313" key="3">
    <source>
        <dbReference type="Proteomes" id="UP000429523"/>
    </source>
</evidence>
<organism evidence="2 3">
    <name type="scientific">Phytophthora fragariae</name>
    <dbReference type="NCBI Taxonomy" id="53985"/>
    <lineage>
        <taxon>Eukaryota</taxon>
        <taxon>Sar</taxon>
        <taxon>Stramenopiles</taxon>
        <taxon>Oomycota</taxon>
        <taxon>Peronosporomycetes</taxon>
        <taxon>Peronosporales</taxon>
        <taxon>Peronosporaceae</taxon>
        <taxon>Phytophthora</taxon>
    </lineage>
</organism>
<feature type="compositionally biased region" description="Basic residues" evidence="1">
    <location>
        <begin position="1"/>
        <end position="11"/>
    </location>
</feature>
<gene>
    <name evidence="2" type="ORF">PF009_g5001</name>
</gene>
<evidence type="ECO:0000313" key="2">
    <source>
        <dbReference type="EMBL" id="KAE8945323.1"/>
    </source>
</evidence>
<dbReference type="AlphaFoldDB" id="A0A6A3FJJ6"/>
<feature type="compositionally biased region" description="Basic and acidic residues" evidence="1">
    <location>
        <begin position="12"/>
        <end position="36"/>
    </location>
</feature>
<comment type="caution">
    <text evidence="2">The sequence shown here is derived from an EMBL/GenBank/DDBJ whole genome shotgun (WGS) entry which is preliminary data.</text>
</comment>
<dbReference type="EMBL" id="QXGF01000162">
    <property type="protein sequence ID" value="KAE8945323.1"/>
    <property type="molecule type" value="Genomic_DNA"/>
</dbReference>
<accession>A0A6A3FJJ6</accession>
<sequence>MRGAWHRRHVTRKTDRGGKGRNEAHGGEDGVRRVAAEEEGVWQAEEEDGRGRRRT</sequence>
<evidence type="ECO:0000256" key="1">
    <source>
        <dbReference type="SAM" id="MobiDB-lite"/>
    </source>
</evidence>
<reference evidence="2 3" key="1">
    <citation type="submission" date="2018-08" db="EMBL/GenBank/DDBJ databases">
        <title>Genomic investigation of the strawberry pathogen Phytophthora fragariae indicates pathogenicity is determined by transcriptional variation in three key races.</title>
        <authorList>
            <person name="Adams T.M."/>
            <person name="Armitage A.D."/>
            <person name="Sobczyk M.K."/>
            <person name="Bates H.J."/>
            <person name="Dunwell J.M."/>
            <person name="Nellist C.F."/>
            <person name="Harrison R.J."/>
        </authorList>
    </citation>
    <scope>NUCLEOTIDE SEQUENCE [LARGE SCALE GENOMIC DNA]</scope>
    <source>
        <strain evidence="2 3">NOV-9</strain>
    </source>
</reference>